<protein>
    <submittedName>
        <fullName evidence="2">5172_t:CDS:1</fullName>
    </submittedName>
</protein>
<dbReference type="AlphaFoldDB" id="A0A9N9NBH2"/>
<evidence type="ECO:0000313" key="3">
    <source>
        <dbReference type="Proteomes" id="UP000789570"/>
    </source>
</evidence>
<dbReference type="EMBL" id="CAJVPQ010010043">
    <property type="protein sequence ID" value="CAG8719801.1"/>
    <property type="molecule type" value="Genomic_DNA"/>
</dbReference>
<feature type="non-terminal residue" evidence="2">
    <location>
        <position position="1"/>
    </location>
</feature>
<feature type="compositionally biased region" description="Polar residues" evidence="1">
    <location>
        <begin position="30"/>
        <end position="45"/>
    </location>
</feature>
<proteinExistence type="predicted"/>
<comment type="caution">
    <text evidence="2">The sequence shown here is derived from an EMBL/GenBank/DDBJ whole genome shotgun (WGS) entry which is preliminary data.</text>
</comment>
<keyword evidence="3" id="KW-1185">Reference proteome</keyword>
<name>A0A9N9NBH2_9GLOM</name>
<evidence type="ECO:0000313" key="2">
    <source>
        <dbReference type="EMBL" id="CAG8719801.1"/>
    </source>
</evidence>
<accession>A0A9N9NBH2</accession>
<dbReference type="OrthoDB" id="10353832at2759"/>
<sequence length="174" mass="18524">PCSLFAFTEPNERKIDKPQQVNDPKYKPEQASNMQTQVAARTNTQGQPIQQISIQVPANMTSVQLEVPSANSVAMQAQVAAQRETLQEISQITSTQPPTQILFNANQPAAPDISAQIPTSGLHGVVNPTSDVVQVRVFPASNGASGGGSVPFNVTGEPKGVVLKEYGPSRMDTD</sequence>
<dbReference type="Proteomes" id="UP000789570">
    <property type="component" value="Unassembled WGS sequence"/>
</dbReference>
<reference evidence="2" key="1">
    <citation type="submission" date="2021-06" db="EMBL/GenBank/DDBJ databases">
        <authorList>
            <person name="Kallberg Y."/>
            <person name="Tangrot J."/>
            <person name="Rosling A."/>
        </authorList>
    </citation>
    <scope>NUCLEOTIDE SEQUENCE</scope>
    <source>
        <strain evidence="2">UK204</strain>
    </source>
</reference>
<feature type="region of interest" description="Disordered" evidence="1">
    <location>
        <begin position="1"/>
        <end position="45"/>
    </location>
</feature>
<organism evidence="2 3">
    <name type="scientific">Funneliformis caledonium</name>
    <dbReference type="NCBI Taxonomy" id="1117310"/>
    <lineage>
        <taxon>Eukaryota</taxon>
        <taxon>Fungi</taxon>
        <taxon>Fungi incertae sedis</taxon>
        <taxon>Mucoromycota</taxon>
        <taxon>Glomeromycotina</taxon>
        <taxon>Glomeromycetes</taxon>
        <taxon>Glomerales</taxon>
        <taxon>Glomeraceae</taxon>
        <taxon>Funneliformis</taxon>
    </lineage>
</organism>
<gene>
    <name evidence="2" type="ORF">FCALED_LOCUS14330</name>
</gene>
<evidence type="ECO:0000256" key="1">
    <source>
        <dbReference type="SAM" id="MobiDB-lite"/>
    </source>
</evidence>